<gene>
    <name evidence="1" type="ORF">EDD36DRAFT_245388</name>
</gene>
<comment type="caution">
    <text evidence="1">The sequence shown here is derived from an EMBL/GenBank/DDBJ whole genome shotgun (WGS) entry which is preliminary data.</text>
</comment>
<dbReference type="Proteomes" id="UP001203852">
    <property type="component" value="Unassembled WGS sequence"/>
</dbReference>
<reference evidence="1" key="1">
    <citation type="journal article" date="2022" name="bioRxiv">
        <title>Deciphering the potential niche of two novel black yeast fungi from a biological soil crust based on their genomes, phenotypes, and melanin regulation.</title>
        <authorList>
            <consortium name="DOE Joint Genome Institute"/>
            <person name="Carr E.C."/>
            <person name="Barton Q."/>
            <person name="Grambo S."/>
            <person name="Sullivan M."/>
            <person name="Renfro C.M."/>
            <person name="Kuo A."/>
            <person name="Pangilinan J."/>
            <person name="Lipzen A."/>
            <person name="Keymanesh K."/>
            <person name="Savage E."/>
            <person name="Barry K."/>
            <person name="Grigoriev I.V."/>
            <person name="Riekhof W.R."/>
            <person name="Harris S.S."/>
        </authorList>
    </citation>
    <scope>NUCLEOTIDE SEQUENCE</scope>
    <source>
        <strain evidence="1">JF 03-4F</strain>
    </source>
</reference>
<accession>A0AAN6DWB2</accession>
<organism evidence="1 2">
    <name type="scientific">Exophiala viscosa</name>
    <dbReference type="NCBI Taxonomy" id="2486360"/>
    <lineage>
        <taxon>Eukaryota</taxon>
        <taxon>Fungi</taxon>
        <taxon>Dikarya</taxon>
        <taxon>Ascomycota</taxon>
        <taxon>Pezizomycotina</taxon>
        <taxon>Eurotiomycetes</taxon>
        <taxon>Chaetothyriomycetidae</taxon>
        <taxon>Chaetothyriales</taxon>
        <taxon>Herpotrichiellaceae</taxon>
        <taxon>Exophiala</taxon>
    </lineage>
</organism>
<dbReference type="EMBL" id="MU404354">
    <property type="protein sequence ID" value="KAI1612762.1"/>
    <property type="molecule type" value="Genomic_DNA"/>
</dbReference>
<sequence length="229" mass="25169">MECSNDIPKNNKTFSNAISEAASKLQIQYSWCKNKATIVNAENPKEKVYLVDFRTFAVKSPAVTVKSAVDGSTVGTGTLHPISSDVNYEIRGRKGTLKAMKQLKTGYTYPSYALSEDDKPVSLRWVDKYGLTSWDLLCMDEQSMPIAKISTYCLKVREAATIEFMGPVSPALRDELIVTGVVTLWMCMSLRSTNIFSLVGAVIARPGKSKVVEGSGLKGDDVYDGKMIK</sequence>
<name>A0AAN6DWB2_9EURO</name>
<proteinExistence type="predicted"/>
<evidence type="ECO:0000313" key="2">
    <source>
        <dbReference type="Proteomes" id="UP001203852"/>
    </source>
</evidence>
<protein>
    <submittedName>
        <fullName evidence="1">Uncharacterized protein</fullName>
    </submittedName>
</protein>
<evidence type="ECO:0000313" key="1">
    <source>
        <dbReference type="EMBL" id="KAI1612762.1"/>
    </source>
</evidence>
<dbReference type="AlphaFoldDB" id="A0AAN6DWB2"/>
<keyword evidence="2" id="KW-1185">Reference proteome</keyword>